<dbReference type="PROSITE" id="PS51318">
    <property type="entry name" value="TAT"/>
    <property type="match status" value="1"/>
</dbReference>
<evidence type="ECO:0000256" key="2">
    <source>
        <dbReference type="SAM" id="SignalP"/>
    </source>
</evidence>
<dbReference type="Proteomes" id="UP000275456">
    <property type="component" value="Unassembled WGS sequence"/>
</dbReference>
<feature type="chain" id="PRO_5018270034" evidence="2">
    <location>
        <begin position="35"/>
        <end position="205"/>
    </location>
</feature>
<evidence type="ECO:0000313" key="4">
    <source>
        <dbReference type="Proteomes" id="UP000275456"/>
    </source>
</evidence>
<comment type="caution">
    <text evidence="3">The sequence shown here is derived from an EMBL/GenBank/DDBJ whole genome shotgun (WGS) entry which is preliminary data.</text>
</comment>
<evidence type="ECO:0000313" key="3">
    <source>
        <dbReference type="EMBL" id="ROR66431.1"/>
    </source>
</evidence>
<name>A0A3N2ATS2_9MICO</name>
<dbReference type="EMBL" id="RKHJ01000001">
    <property type="protein sequence ID" value="ROR66431.1"/>
    <property type="molecule type" value="Genomic_DNA"/>
</dbReference>
<keyword evidence="2" id="KW-0732">Signal</keyword>
<feature type="signal peptide" evidence="2">
    <location>
        <begin position="1"/>
        <end position="34"/>
    </location>
</feature>
<sequence length="205" mass="20607">MSSSSLRFRRLLPVAVVAAATALALTGCQPGALAPSESSDAPEPSSSASEQPQPQPTPSASETTPGSEPESPTPTPAPTGTALPTTPPVAGDLDCSEVYTADQLYEFNPNFAPSSDEGSLPGAIDDVADAGGTVCAYQHVTGMDRLLIGVLTDAAGFAAPAFESVGDMGVATSPQGGAIVAVASQYFDQAQDAQPVIDQVADNLD</sequence>
<dbReference type="PROSITE" id="PS51257">
    <property type="entry name" value="PROKAR_LIPOPROTEIN"/>
    <property type="match status" value="1"/>
</dbReference>
<keyword evidence="4" id="KW-1185">Reference proteome</keyword>
<proteinExistence type="predicted"/>
<feature type="compositionally biased region" description="Low complexity" evidence="1">
    <location>
        <begin position="34"/>
        <end position="70"/>
    </location>
</feature>
<evidence type="ECO:0000256" key="1">
    <source>
        <dbReference type="SAM" id="MobiDB-lite"/>
    </source>
</evidence>
<organism evidence="3 4">
    <name type="scientific">Agrococcus jenensis</name>
    <dbReference type="NCBI Taxonomy" id="46353"/>
    <lineage>
        <taxon>Bacteria</taxon>
        <taxon>Bacillati</taxon>
        <taxon>Actinomycetota</taxon>
        <taxon>Actinomycetes</taxon>
        <taxon>Micrococcales</taxon>
        <taxon>Microbacteriaceae</taxon>
        <taxon>Agrococcus</taxon>
    </lineage>
</organism>
<protein>
    <submittedName>
        <fullName evidence="3">Uncharacterized protein</fullName>
    </submittedName>
</protein>
<accession>A0A3N2ATS2</accession>
<feature type="region of interest" description="Disordered" evidence="1">
    <location>
        <begin position="29"/>
        <end position="93"/>
    </location>
</feature>
<dbReference type="OrthoDB" id="5122815at2"/>
<dbReference type="AlphaFoldDB" id="A0A3N2ATS2"/>
<dbReference type="InterPro" id="IPR006311">
    <property type="entry name" value="TAT_signal"/>
</dbReference>
<dbReference type="RefSeq" id="WP_123697422.1">
    <property type="nucleotide sequence ID" value="NZ_RKHJ01000001.1"/>
</dbReference>
<reference evidence="3 4" key="1">
    <citation type="submission" date="2018-11" db="EMBL/GenBank/DDBJ databases">
        <title>Sequencing the genomes of 1000 actinobacteria strains.</title>
        <authorList>
            <person name="Klenk H.-P."/>
        </authorList>
    </citation>
    <scope>NUCLEOTIDE SEQUENCE [LARGE SCALE GENOMIC DNA]</scope>
    <source>
        <strain evidence="3 4">DSM 9580</strain>
    </source>
</reference>
<gene>
    <name evidence="3" type="ORF">EDD26_1814</name>
</gene>